<dbReference type="NCBIfam" id="NF045485">
    <property type="entry name" value="FPPsyn"/>
    <property type="match status" value="1"/>
</dbReference>
<evidence type="ECO:0000256" key="2">
    <source>
        <dbReference type="ARBA" id="ARBA00006706"/>
    </source>
</evidence>
<dbReference type="RefSeq" id="WP_092211023.1">
    <property type="nucleotide sequence ID" value="NZ_FMUX01000008.1"/>
</dbReference>
<dbReference type="SFLD" id="SFLDS00005">
    <property type="entry name" value="Isoprenoid_Synthase_Type_I"/>
    <property type="match status" value="1"/>
</dbReference>
<keyword evidence="5" id="KW-0460">Magnesium</keyword>
<evidence type="ECO:0000256" key="3">
    <source>
        <dbReference type="ARBA" id="ARBA00022679"/>
    </source>
</evidence>
<dbReference type="PROSITE" id="PS00723">
    <property type="entry name" value="POLYPRENYL_SYNTHASE_1"/>
    <property type="match status" value="1"/>
</dbReference>
<dbReference type="STRING" id="419481.SAMN05216233_108171"/>
<dbReference type="InterPro" id="IPR053378">
    <property type="entry name" value="Prenyl_diphosphate_synthase"/>
</dbReference>
<evidence type="ECO:0000313" key="9">
    <source>
        <dbReference type="Proteomes" id="UP000198870"/>
    </source>
</evidence>
<dbReference type="Gene3D" id="1.10.600.10">
    <property type="entry name" value="Farnesyl Diphosphate Synthase"/>
    <property type="match status" value="1"/>
</dbReference>
<dbReference type="SUPFAM" id="SSF48576">
    <property type="entry name" value="Terpenoid synthases"/>
    <property type="match status" value="1"/>
</dbReference>
<keyword evidence="6" id="KW-0414">Isoprene biosynthesis</keyword>
<dbReference type="PROSITE" id="PS00444">
    <property type="entry name" value="POLYPRENYL_SYNTHASE_2"/>
    <property type="match status" value="1"/>
</dbReference>
<evidence type="ECO:0000256" key="4">
    <source>
        <dbReference type="ARBA" id="ARBA00022723"/>
    </source>
</evidence>
<evidence type="ECO:0000313" key="8">
    <source>
        <dbReference type="EMBL" id="SCY40635.1"/>
    </source>
</evidence>
<organism evidence="8 9">
    <name type="scientific">Desulfoluna spongiiphila</name>
    <dbReference type="NCBI Taxonomy" id="419481"/>
    <lineage>
        <taxon>Bacteria</taxon>
        <taxon>Pseudomonadati</taxon>
        <taxon>Thermodesulfobacteriota</taxon>
        <taxon>Desulfobacteria</taxon>
        <taxon>Desulfobacterales</taxon>
        <taxon>Desulfolunaceae</taxon>
        <taxon>Desulfoluna</taxon>
    </lineage>
</organism>
<dbReference type="InterPro" id="IPR008949">
    <property type="entry name" value="Isoprenoid_synthase_dom_sf"/>
</dbReference>
<protein>
    <submittedName>
        <fullName evidence="8">Farnesyl-diphosphate synthase</fullName>
    </submittedName>
</protein>
<dbReference type="AlphaFoldDB" id="A0A1G5FMY1"/>
<dbReference type="PANTHER" id="PTHR43281:SF1">
    <property type="entry name" value="FARNESYL DIPHOSPHATE SYNTHASE"/>
    <property type="match status" value="1"/>
</dbReference>
<dbReference type="EMBL" id="FMUX01000008">
    <property type="protein sequence ID" value="SCY40635.1"/>
    <property type="molecule type" value="Genomic_DNA"/>
</dbReference>
<dbReference type="InterPro" id="IPR033749">
    <property type="entry name" value="Polyprenyl_synt_CS"/>
</dbReference>
<comment type="cofactor">
    <cofactor evidence="1">
        <name>Mg(2+)</name>
        <dbReference type="ChEBI" id="CHEBI:18420"/>
    </cofactor>
</comment>
<evidence type="ECO:0000256" key="5">
    <source>
        <dbReference type="ARBA" id="ARBA00022842"/>
    </source>
</evidence>
<dbReference type="GO" id="GO:0046872">
    <property type="term" value="F:metal ion binding"/>
    <property type="evidence" value="ECO:0007669"/>
    <property type="project" value="UniProtKB-KW"/>
</dbReference>
<dbReference type="SFLD" id="SFLDG01017">
    <property type="entry name" value="Polyprenyl_Transferase_Like"/>
    <property type="match status" value="1"/>
</dbReference>
<keyword evidence="4" id="KW-0479">Metal-binding</keyword>
<dbReference type="CDD" id="cd00685">
    <property type="entry name" value="Trans_IPPS_HT"/>
    <property type="match status" value="1"/>
</dbReference>
<proteinExistence type="inferred from homology"/>
<dbReference type="GO" id="GO:0005737">
    <property type="term" value="C:cytoplasm"/>
    <property type="evidence" value="ECO:0007669"/>
    <property type="project" value="UniProtKB-ARBA"/>
</dbReference>
<evidence type="ECO:0000256" key="6">
    <source>
        <dbReference type="ARBA" id="ARBA00023229"/>
    </source>
</evidence>
<dbReference type="FunFam" id="1.10.600.10:FF:000001">
    <property type="entry name" value="Geranylgeranyl diphosphate synthase"/>
    <property type="match status" value="1"/>
</dbReference>
<dbReference type="InterPro" id="IPR000092">
    <property type="entry name" value="Polyprenyl_synt"/>
</dbReference>
<keyword evidence="9" id="KW-1185">Reference proteome</keyword>
<name>A0A1G5FMY1_9BACT</name>
<gene>
    <name evidence="8" type="ORF">SAMN05216233_108171</name>
</gene>
<dbReference type="OrthoDB" id="9805316at2"/>
<evidence type="ECO:0000256" key="7">
    <source>
        <dbReference type="RuleBase" id="RU004466"/>
    </source>
</evidence>
<dbReference type="Pfam" id="PF00348">
    <property type="entry name" value="polyprenyl_synt"/>
    <property type="match status" value="1"/>
</dbReference>
<dbReference type="PANTHER" id="PTHR43281">
    <property type="entry name" value="FARNESYL DIPHOSPHATE SYNTHASE"/>
    <property type="match status" value="1"/>
</dbReference>
<dbReference type="GO" id="GO:0016114">
    <property type="term" value="P:terpenoid biosynthetic process"/>
    <property type="evidence" value="ECO:0007669"/>
    <property type="project" value="UniProtKB-ARBA"/>
</dbReference>
<accession>A0A1G5FMY1</accession>
<reference evidence="8 9" key="1">
    <citation type="submission" date="2016-10" db="EMBL/GenBank/DDBJ databases">
        <authorList>
            <person name="de Groot N.N."/>
        </authorList>
    </citation>
    <scope>NUCLEOTIDE SEQUENCE [LARGE SCALE GENOMIC DNA]</scope>
    <source>
        <strain evidence="8 9">AA1</strain>
    </source>
</reference>
<dbReference type="Proteomes" id="UP000198870">
    <property type="component" value="Unassembled WGS sequence"/>
</dbReference>
<keyword evidence="3 7" id="KW-0808">Transferase</keyword>
<evidence type="ECO:0000256" key="1">
    <source>
        <dbReference type="ARBA" id="ARBA00001946"/>
    </source>
</evidence>
<comment type="similarity">
    <text evidence="2 7">Belongs to the FPP/GGPP synthase family.</text>
</comment>
<dbReference type="GO" id="GO:0004659">
    <property type="term" value="F:prenyltransferase activity"/>
    <property type="evidence" value="ECO:0007669"/>
    <property type="project" value="InterPro"/>
</dbReference>
<sequence length="297" mass="31742">MSAFSLKGYLEERRIVVENALEGHLKALTPSVDARVAQAMAYSLMAGGKRLRPILCMAACEAVGGAPETAIKASCALEMIHTYSLVHDDLPAMDDDDFRRGRPTCHKAFDEATAVLAGDALLTSAFHLLALDRGPRAEIALDVIRIIADASGAFGMIEGQMRDIEAEGRDLDLDSLRELHGLKTGALIRASVESGAVLGGAANGEREALTHYAEKIGLAFQVTDDILNVEGDPDLMGKGVGTDAEHNKATYPSLMGLSESKIYARELVEDAVSALDILDAKANPLKALALYVVQRQR</sequence>